<dbReference type="EMBL" id="JAYGHG010000017">
    <property type="protein sequence ID" value="MEA5581989.1"/>
    <property type="molecule type" value="Genomic_DNA"/>
</dbReference>
<accession>A0ABU5UEQ2</accession>
<protein>
    <recommendedName>
        <fullName evidence="3">Transposase</fullName>
    </recommendedName>
</protein>
<name>A0ABU5UEQ2_9CYAN</name>
<dbReference type="Proteomes" id="UP001302120">
    <property type="component" value="Unassembled WGS sequence"/>
</dbReference>
<sequence>MTIFTLSMPKGWVFQALAKVLLSFGYTFSKLMVSHPAANI</sequence>
<keyword evidence="2" id="KW-1185">Reference proteome</keyword>
<evidence type="ECO:0008006" key="3">
    <source>
        <dbReference type="Google" id="ProtNLM"/>
    </source>
</evidence>
<proteinExistence type="predicted"/>
<reference evidence="1 2" key="1">
    <citation type="submission" date="2023-12" db="EMBL/GenBank/DDBJ databases">
        <title>Baltic Sea Cyanobacteria.</title>
        <authorList>
            <person name="Delbaje E."/>
            <person name="Fewer D.P."/>
            <person name="Shishido T.K."/>
        </authorList>
    </citation>
    <scope>NUCLEOTIDE SEQUENCE [LARGE SCALE GENOMIC DNA]</scope>
    <source>
        <strain evidence="1 2">UHCC-0300</strain>
    </source>
</reference>
<gene>
    <name evidence="1" type="ORF">VB620_11630</name>
</gene>
<comment type="caution">
    <text evidence="1">The sequence shown here is derived from an EMBL/GenBank/DDBJ whole genome shotgun (WGS) entry which is preliminary data.</text>
</comment>
<evidence type="ECO:0000313" key="1">
    <source>
        <dbReference type="EMBL" id="MEA5581989.1"/>
    </source>
</evidence>
<evidence type="ECO:0000313" key="2">
    <source>
        <dbReference type="Proteomes" id="UP001302120"/>
    </source>
</evidence>
<organism evidence="1 2">
    <name type="scientific">Nodularia harveyana UHCC-0300</name>
    <dbReference type="NCBI Taxonomy" id="2974287"/>
    <lineage>
        <taxon>Bacteria</taxon>
        <taxon>Bacillati</taxon>
        <taxon>Cyanobacteriota</taxon>
        <taxon>Cyanophyceae</taxon>
        <taxon>Nostocales</taxon>
        <taxon>Nodulariaceae</taxon>
        <taxon>Nodularia</taxon>
    </lineage>
</organism>